<feature type="compositionally biased region" description="Low complexity" evidence="2">
    <location>
        <begin position="476"/>
        <end position="486"/>
    </location>
</feature>
<dbReference type="RefSeq" id="WP_051616600.1">
    <property type="nucleotide sequence ID" value="NZ_JGYQ01000016.1"/>
</dbReference>
<dbReference type="PROSITE" id="PS50006">
    <property type="entry name" value="FHA_DOMAIN"/>
    <property type="match status" value="1"/>
</dbReference>
<dbReference type="Gene3D" id="2.60.200.20">
    <property type="match status" value="1"/>
</dbReference>
<dbReference type="InterPro" id="IPR008984">
    <property type="entry name" value="SMAD_FHA_dom_sf"/>
</dbReference>
<feature type="region of interest" description="Disordered" evidence="2">
    <location>
        <begin position="188"/>
        <end position="272"/>
    </location>
</feature>
<feature type="domain" description="FHA" evidence="3">
    <location>
        <begin position="28"/>
        <end position="83"/>
    </location>
</feature>
<name>A0A086ZIV6_9BIFI</name>
<dbReference type="Pfam" id="PF25591">
    <property type="entry name" value="LRV_2"/>
    <property type="match status" value="1"/>
</dbReference>
<gene>
    <name evidence="4" type="ORF">BBOU_1548</name>
</gene>
<feature type="compositionally biased region" description="Low complexity" evidence="2">
    <location>
        <begin position="516"/>
        <end position="549"/>
    </location>
</feature>
<dbReference type="AlphaFoldDB" id="A0A086ZIV6"/>
<dbReference type="SUPFAM" id="SSF49879">
    <property type="entry name" value="SMAD/FHA domain"/>
    <property type="match status" value="1"/>
</dbReference>
<dbReference type="InterPro" id="IPR057893">
    <property type="entry name" value="LRV_2"/>
</dbReference>
<proteinExistence type="predicted"/>
<dbReference type="InterPro" id="IPR000253">
    <property type="entry name" value="FHA_dom"/>
</dbReference>
<feature type="compositionally biased region" description="Polar residues" evidence="2">
    <location>
        <begin position="207"/>
        <end position="216"/>
    </location>
</feature>
<sequence length="650" mass="70874">MTEQRSGQQWIIKVNGAEQMDIKPGESLEIGRKPLRPLADDGHRRFEIVDEGRSMSKRHALLTVHDDGTADIRDLNSTNGSYMIRENGELTRLQAEVDFQLPYSPIRLQFGDVPVDFIRVEAQEHTEPEVTDLFAYARDGAKQEPDPADMSVDDILNLRAGEPTAMFSSQNVADRLRQLRDASLQVPRLAGTEPAVDEPQPAGEGSQPDQQAQPSDTHTRTPAEPQDTVPVTQHTTTQPASAQPTQPATPMQPVVQQAASAQHTQTVGPTQPTATVEPAVEMRPQPFAAAVLPDAVVTATQQRQFAQEHPIQELPLVVQPGTPVETGPRDLFADAEEHSKELEQLREQQLKREQEAELQRQERAQREETERQEQLHARNAQPVQSAADAQPVQPEQSVQPAHPVQPTQPAQAAEPAQSPQPVLPVQHPAPSADSEPSDASAEPVTPVKPSEPAHRDDSVVSVHDLFSAMPQSGRTAQPAQPAQPAPQSNPAIVQPDQLPNGQDYSRFARPVSSDPATAAQTAAAGSTPSVQASDAQQSLQSQQSAQPQQTPFKPVFEPGSVFDRVSRGDFDHKEPQIEVGGFTAAQAKTTTDYTDQFQIARHAQLLPFLAMNPTLYDDLYAWLAAQGNADVDAALAHNQGYQEYRKAVGK</sequence>
<feature type="compositionally biased region" description="Low complexity" evidence="2">
    <location>
        <begin position="225"/>
        <end position="259"/>
    </location>
</feature>
<reference evidence="4 5" key="1">
    <citation type="submission" date="2014-03" db="EMBL/GenBank/DDBJ databases">
        <title>Genomics of Bifidobacteria.</title>
        <authorList>
            <person name="Ventura M."/>
            <person name="Milani C."/>
            <person name="Lugli G.A."/>
        </authorList>
    </citation>
    <scope>NUCLEOTIDE SEQUENCE [LARGE SCALE GENOMIC DNA]</scope>
    <source>
        <strain evidence="4 5">LMG 10736</strain>
    </source>
</reference>
<accession>A0A086ZIV6</accession>
<feature type="compositionally biased region" description="Low complexity" evidence="2">
    <location>
        <begin position="399"/>
        <end position="420"/>
    </location>
</feature>
<feature type="compositionally biased region" description="Polar residues" evidence="2">
    <location>
        <begin position="260"/>
        <end position="272"/>
    </location>
</feature>
<dbReference type="GeneID" id="303204949"/>
<dbReference type="Pfam" id="PF00498">
    <property type="entry name" value="FHA"/>
    <property type="match status" value="1"/>
</dbReference>
<dbReference type="EMBL" id="JGYQ01000016">
    <property type="protein sequence ID" value="KFI46456.1"/>
    <property type="molecule type" value="Genomic_DNA"/>
</dbReference>
<keyword evidence="5" id="KW-1185">Reference proteome</keyword>
<organism evidence="4 5">
    <name type="scientific">Bifidobacterium boum</name>
    <dbReference type="NCBI Taxonomy" id="78343"/>
    <lineage>
        <taxon>Bacteria</taxon>
        <taxon>Bacillati</taxon>
        <taxon>Actinomycetota</taxon>
        <taxon>Actinomycetes</taxon>
        <taxon>Bifidobacteriales</taxon>
        <taxon>Bifidobacteriaceae</taxon>
        <taxon>Bifidobacterium</taxon>
    </lineage>
</organism>
<feature type="region of interest" description="Disordered" evidence="2">
    <location>
        <begin position="339"/>
        <end position="559"/>
    </location>
</feature>
<protein>
    <submittedName>
        <fullName evidence="4">Forkhead-associated protein</fullName>
    </submittedName>
</protein>
<evidence type="ECO:0000313" key="4">
    <source>
        <dbReference type="EMBL" id="KFI46456.1"/>
    </source>
</evidence>
<evidence type="ECO:0000259" key="3">
    <source>
        <dbReference type="PROSITE" id="PS50006"/>
    </source>
</evidence>
<dbReference type="Proteomes" id="UP000029093">
    <property type="component" value="Unassembled WGS sequence"/>
</dbReference>
<evidence type="ECO:0000256" key="1">
    <source>
        <dbReference type="ARBA" id="ARBA00022553"/>
    </source>
</evidence>
<evidence type="ECO:0000313" key="5">
    <source>
        <dbReference type="Proteomes" id="UP000029093"/>
    </source>
</evidence>
<comment type="caution">
    <text evidence="4">The sequence shown here is derived from an EMBL/GenBank/DDBJ whole genome shotgun (WGS) entry which is preliminary data.</text>
</comment>
<keyword evidence="1" id="KW-0597">Phosphoprotein</keyword>
<feature type="compositionally biased region" description="Low complexity" evidence="2">
    <location>
        <begin position="428"/>
        <end position="443"/>
    </location>
</feature>
<feature type="compositionally biased region" description="Basic and acidic residues" evidence="2">
    <location>
        <begin position="339"/>
        <end position="376"/>
    </location>
</feature>
<evidence type="ECO:0000256" key="2">
    <source>
        <dbReference type="SAM" id="MobiDB-lite"/>
    </source>
</evidence>